<feature type="region of interest" description="Disordered" evidence="4">
    <location>
        <begin position="1"/>
        <end position="27"/>
    </location>
</feature>
<evidence type="ECO:0000256" key="3">
    <source>
        <dbReference type="ARBA" id="ARBA00022827"/>
    </source>
</evidence>
<feature type="compositionally biased region" description="Polar residues" evidence="4">
    <location>
        <begin position="1"/>
        <end position="23"/>
    </location>
</feature>
<evidence type="ECO:0000259" key="5">
    <source>
        <dbReference type="Pfam" id="PF03486"/>
    </source>
</evidence>
<gene>
    <name evidence="7" type="ORF">ATO8_05631</name>
</gene>
<dbReference type="InterPro" id="IPR055178">
    <property type="entry name" value="RsdA/BaiN/AoA(So)-like_dom"/>
</dbReference>
<dbReference type="InterPro" id="IPR036188">
    <property type="entry name" value="FAD/NAD-bd_sf"/>
</dbReference>
<dbReference type="InterPro" id="IPR023166">
    <property type="entry name" value="BaiN-like_dom_sf"/>
</dbReference>
<dbReference type="NCBIfam" id="TIGR03862">
    <property type="entry name" value="flavo_PP4765"/>
    <property type="match status" value="1"/>
</dbReference>
<dbReference type="STRING" id="1379903.ATO8_05631"/>
<protein>
    <recommendedName>
        <fullName evidence="9">NAD(FAD)-utilizing dehydrogenase</fullName>
    </recommendedName>
</protein>
<reference evidence="7 8" key="1">
    <citation type="journal article" date="2014" name="Antonie Van Leeuwenhoek">
        <title>Roseivivax atlanticus sp. nov., isolated from surface seawater of the Atlantic Ocean.</title>
        <authorList>
            <person name="Li G."/>
            <person name="Lai Q."/>
            <person name="Liu X."/>
            <person name="Sun F."/>
            <person name="Shao Z."/>
        </authorList>
    </citation>
    <scope>NUCLEOTIDE SEQUENCE [LARGE SCALE GENOMIC DNA]</scope>
    <source>
        <strain evidence="7 8">22II-s10s</strain>
    </source>
</reference>
<evidence type="ECO:0000313" key="7">
    <source>
        <dbReference type="EMBL" id="ETW13485.1"/>
    </source>
</evidence>
<dbReference type="Proteomes" id="UP000019063">
    <property type="component" value="Unassembled WGS sequence"/>
</dbReference>
<feature type="domain" description="RsdA/BaiN/AoA(So)-like Rossmann fold-like" evidence="5">
    <location>
        <begin position="29"/>
        <end position="411"/>
    </location>
</feature>
<dbReference type="SUPFAM" id="SSF51905">
    <property type="entry name" value="FAD/NAD(P)-binding domain"/>
    <property type="match status" value="1"/>
</dbReference>
<dbReference type="NCBIfam" id="TIGR00275">
    <property type="entry name" value="aminoacetone oxidase family FAD-binding enzyme"/>
    <property type="match status" value="1"/>
</dbReference>
<evidence type="ECO:0000256" key="1">
    <source>
        <dbReference type="ARBA" id="ARBA00001974"/>
    </source>
</evidence>
<evidence type="ECO:0008006" key="9">
    <source>
        <dbReference type="Google" id="ProtNLM"/>
    </source>
</evidence>
<keyword evidence="3" id="KW-0274">FAD</keyword>
<dbReference type="eggNOG" id="COG2081">
    <property type="taxonomic scope" value="Bacteria"/>
</dbReference>
<dbReference type="Pfam" id="PF22780">
    <property type="entry name" value="HI0933_like_1st"/>
    <property type="match status" value="1"/>
</dbReference>
<dbReference type="RefSeq" id="WP_081749653.1">
    <property type="nucleotide sequence ID" value="NZ_AQQW01000003.1"/>
</dbReference>
<evidence type="ECO:0000259" key="6">
    <source>
        <dbReference type="Pfam" id="PF22780"/>
    </source>
</evidence>
<dbReference type="PANTHER" id="PTHR42887:SF1">
    <property type="entry name" value="BLR3961 PROTEIN"/>
    <property type="match status" value="1"/>
</dbReference>
<name>W4HNB3_9RHOB</name>
<accession>W4HNB3</accession>
<dbReference type="PATRIC" id="fig|1317118.6.peg.1160"/>
<organism evidence="7 8">
    <name type="scientific">Roseivivax marinus</name>
    <dbReference type="NCBI Taxonomy" id="1379903"/>
    <lineage>
        <taxon>Bacteria</taxon>
        <taxon>Pseudomonadati</taxon>
        <taxon>Pseudomonadota</taxon>
        <taxon>Alphaproteobacteria</taxon>
        <taxon>Rhodobacterales</taxon>
        <taxon>Roseobacteraceae</taxon>
        <taxon>Roseivivax</taxon>
    </lineage>
</organism>
<dbReference type="EMBL" id="AQQW01000003">
    <property type="protein sequence ID" value="ETW13485.1"/>
    <property type="molecule type" value="Genomic_DNA"/>
</dbReference>
<dbReference type="Gene3D" id="1.10.8.260">
    <property type="entry name" value="HI0933 insert domain-like"/>
    <property type="match status" value="1"/>
</dbReference>
<evidence type="ECO:0000313" key="8">
    <source>
        <dbReference type="Proteomes" id="UP000019063"/>
    </source>
</evidence>
<sequence length="418" mass="43652">MPQETGTQTNGINSNVTESSHTTGPEPLDALVVGGGPAGLMAAEALAAAGRRVVVADHKPSVARKFLMAGKSGLNLTSAVSVEECIGTYGDAADRLRPMIEALPPEAITAWARGLGEAVFTGSSGRVFPQAMKASPLLRVWLARLDAGGVAIRTRWRWTGWGAGGALDFATPDGPRRVRPAATVFALGGASWRRLGSDGSWRSVFEAGGVPVTSFAPANAGLEVAWSDHMTAHLGAPLKNVVFRANGSESRGEAVLSRRGLEGGGLYPLTPELRRGAALSVDLCPDIGPDILRARLWRASTKDSASNRLRKAARLDPAAIALVMETGRPLPRDPAALADLLKALPLPYAGLRPLDEAISTAGGVSWDAVDDRLALFSRPDTFVAGEMLDWEAPTGGYLLTACLATGLWAGRAAAQTDA</sequence>
<comment type="caution">
    <text evidence="7">The sequence shown here is derived from an EMBL/GenBank/DDBJ whole genome shotgun (WGS) entry which is preliminary data.</text>
</comment>
<dbReference type="PANTHER" id="PTHR42887">
    <property type="entry name" value="OS12G0638800 PROTEIN"/>
    <property type="match status" value="1"/>
</dbReference>
<dbReference type="AlphaFoldDB" id="W4HNB3"/>
<dbReference type="Gene3D" id="2.40.30.10">
    <property type="entry name" value="Translation factors"/>
    <property type="match status" value="1"/>
</dbReference>
<dbReference type="Pfam" id="PF03486">
    <property type="entry name" value="HI0933_like"/>
    <property type="match status" value="1"/>
</dbReference>
<dbReference type="Gene3D" id="3.50.50.60">
    <property type="entry name" value="FAD/NAD(P)-binding domain"/>
    <property type="match status" value="1"/>
</dbReference>
<proteinExistence type="predicted"/>
<comment type="cofactor">
    <cofactor evidence="1">
        <name>FAD</name>
        <dbReference type="ChEBI" id="CHEBI:57692"/>
    </cofactor>
</comment>
<dbReference type="InterPro" id="IPR022460">
    <property type="entry name" value="Flavoprotein_PP4765"/>
</dbReference>
<evidence type="ECO:0000256" key="2">
    <source>
        <dbReference type="ARBA" id="ARBA00022630"/>
    </source>
</evidence>
<evidence type="ECO:0000256" key="4">
    <source>
        <dbReference type="SAM" id="MobiDB-lite"/>
    </source>
</evidence>
<feature type="domain" description="RsdA/BaiN/AoA(So)-like insert" evidence="6">
    <location>
        <begin position="217"/>
        <end position="359"/>
    </location>
</feature>
<dbReference type="SUPFAM" id="SSF160996">
    <property type="entry name" value="HI0933 insert domain-like"/>
    <property type="match status" value="1"/>
</dbReference>
<keyword evidence="2" id="KW-0285">Flavoprotein</keyword>
<keyword evidence="8" id="KW-1185">Reference proteome</keyword>
<dbReference type="InterPro" id="IPR004792">
    <property type="entry name" value="BaiN-like"/>
</dbReference>
<dbReference type="InterPro" id="IPR057661">
    <property type="entry name" value="RsdA/BaiN/AoA(So)_Rossmann"/>
</dbReference>